<evidence type="ECO:0000313" key="1">
    <source>
        <dbReference type="EMBL" id="GAH00648.1"/>
    </source>
</evidence>
<accession>X1DW82</accession>
<name>X1DW82_9ZZZZ</name>
<sequence>MLDIFGIGTEGLPPEAFSTKGFHCGFMTTDKSQAFFKLLYRYDNCYFIAKSLNLKKKDSRIVLSFMN</sequence>
<dbReference type="AlphaFoldDB" id="X1DW82"/>
<comment type="caution">
    <text evidence="1">The sequence shown here is derived from an EMBL/GenBank/DDBJ whole genome shotgun (WGS) entry which is preliminary data.</text>
</comment>
<protein>
    <submittedName>
        <fullName evidence="1">Uncharacterized protein</fullName>
    </submittedName>
</protein>
<reference evidence="1" key="1">
    <citation type="journal article" date="2014" name="Front. Microbiol.">
        <title>High frequency of phylogenetically diverse reductive dehalogenase-homologous genes in deep subseafloor sedimentary metagenomes.</title>
        <authorList>
            <person name="Kawai M."/>
            <person name="Futagami T."/>
            <person name="Toyoda A."/>
            <person name="Takaki Y."/>
            <person name="Nishi S."/>
            <person name="Hori S."/>
            <person name="Arai W."/>
            <person name="Tsubouchi T."/>
            <person name="Morono Y."/>
            <person name="Uchiyama I."/>
            <person name="Ito T."/>
            <person name="Fujiyama A."/>
            <person name="Inagaki F."/>
            <person name="Takami H."/>
        </authorList>
    </citation>
    <scope>NUCLEOTIDE SEQUENCE</scope>
    <source>
        <strain evidence="1">Expedition CK06-06</strain>
    </source>
</reference>
<proteinExistence type="predicted"/>
<dbReference type="EMBL" id="BART01029389">
    <property type="protein sequence ID" value="GAH00648.1"/>
    <property type="molecule type" value="Genomic_DNA"/>
</dbReference>
<organism evidence="1">
    <name type="scientific">marine sediment metagenome</name>
    <dbReference type="NCBI Taxonomy" id="412755"/>
    <lineage>
        <taxon>unclassified sequences</taxon>
        <taxon>metagenomes</taxon>
        <taxon>ecological metagenomes</taxon>
    </lineage>
</organism>
<gene>
    <name evidence="1" type="ORF">S01H4_51583</name>
</gene>